<evidence type="ECO:0000313" key="3">
    <source>
        <dbReference type="Proteomes" id="UP000076923"/>
    </source>
</evidence>
<feature type="domain" description="Streptomycin biosynthesis protein StrF" evidence="1">
    <location>
        <begin position="4"/>
        <end position="185"/>
    </location>
</feature>
<name>A0A176TE62_9FLAO</name>
<dbReference type="AlphaFoldDB" id="A0A176TE62"/>
<dbReference type="STRING" id="1333662.LPB303_04255"/>
<dbReference type="InterPro" id="IPR059123">
    <property type="entry name" value="StrF_dom"/>
</dbReference>
<dbReference type="Proteomes" id="UP000076923">
    <property type="component" value="Unassembled WGS sequence"/>
</dbReference>
<dbReference type="Pfam" id="PF13712">
    <property type="entry name" value="Glyco_tranf_2_5"/>
    <property type="match status" value="1"/>
</dbReference>
<reference evidence="2 3" key="1">
    <citation type="submission" date="2016-02" db="EMBL/GenBank/DDBJ databases">
        <title>Draft genome sequence of Polaribacter atrinae KACC17473.</title>
        <authorList>
            <person name="Shin S.-K."/>
            <person name="Yi H."/>
        </authorList>
    </citation>
    <scope>NUCLEOTIDE SEQUENCE [LARGE SCALE GENOMIC DNA]</scope>
    <source>
        <strain evidence="2 3">KACC 17473</strain>
    </source>
</reference>
<proteinExistence type="predicted"/>
<dbReference type="EMBL" id="LVWE01000005">
    <property type="protein sequence ID" value="OAD46134.1"/>
    <property type="molecule type" value="Genomic_DNA"/>
</dbReference>
<gene>
    <name evidence="2" type="ORF">LPB303_04255</name>
</gene>
<organism evidence="2 3">
    <name type="scientific">Polaribacter atrinae</name>
    <dbReference type="NCBI Taxonomy" id="1333662"/>
    <lineage>
        <taxon>Bacteria</taxon>
        <taxon>Pseudomonadati</taxon>
        <taxon>Bacteroidota</taxon>
        <taxon>Flavobacteriia</taxon>
        <taxon>Flavobacteriales</taxon>
        <taxon>Flavobacteriaceae</taxon>
    </lineage>
</organism>
<keyword evidence="3" id="KW-1185">Reference proteome</keyword>
<evidence type="ECO:0000313" key="2">
    <source>
        <dbReference type="EMBL" id="OAD46134.1"/>
    </source>
</evidence>
<dbReference type="SUPFAM" id="SSF53448">
    <property type="entry name" value="Nucleotide-diphospho-sugar transferases"/>
    <property type="match status" value="1"/>
</dbReference>
<dbReference type="Gene3D" id="3.90.550.10">
    <property type="entry name" value="Spore Coat Polysaccharide Biosynthesis Protein SpsA, Chain A"/>
    <property type="match status" value="1"/>
</dbReference>
<dbReference type="InterPro" id="IPR029044">
    <property type="entry name" value="Nucleotide-diphossugar_trans"/>
</dbReference>
<dbReference type="RefSeq" id="WP_068448444.1">
    <property type="nucleotide sequence ID" value="NZ_CP150660.1"/>
</dbReference>
<protein>
    <recommendedName>
        <fullName evidence="1">Streptomycin biosynthesis protein StrF domain-containing protein</fullName>
    </recommendedName>
</protein>
<sequence>MISIIICSIKDSFFQELKINILNTIGEVDYEIIKIDNLKEKWSIAKAYNFGFEKAKFNNLLFIHEDILFIQENWGEIFINELAKKDIGLIGLAGTSYKSKFPSAFWHVPKDKSCINIIQHYKNKKKELVNYGFNKNEGIVAVDGVFLGLKKSIGVNFDEKINGFHCYDLAISLRILNKGYDIKVIDTILIEHFSIGTTDILFLKNYLKFHKKYKKIIKQNIVSSKELDIYSVEQFIKVCLSNRFFSFHLFIKSFILNPISEINKNYLKMGIVNLIKNK</sequence>
<accession>A0A176TE62</accession>
<comment type="caution">
    <text evidence="2">The sequence shown here is derived from an EMBL/GenBank/DDBJ whole genome shotgun (WGS) entry which is preliminary data.</text>
</comment>
<evidence type="ECO:0000259" key="1">
    <source>
        <dbReference type="Pfam" id="PF13712"/>
    </source>
</evidence>
<dbReference type="OrthoDB" id="7851643at2"/>